<dbReference type="Proteomes" id="UP000191135">
    <property type="component" value="Chromosome"/>
</dbReference>
<dbReference type="SMART" id="SM00342">
    <property type="entry name" value="HTH_ARAC"/>
    <property type="match status" value="1"/>
</dbReference>
<dbReference type="InterPro" id="IPR050204">
    <property type="entry name" value="AraC_XylS_family_regulators"/>
</dbReference>
<dbReference type="InterPro" id="IPR018060">
    <property type="entry name" value="HTH_AraC"/>
</dbReference>
<dbReference type="EMBL" id="CP020330">
    <property type="protein sequence ID" value="AQZ51579.1"/>
    <property type="molecule type" value="Genomic_DNA"/>
</dbReference>
<keyword evidence="3" id="KW-0804">Transcription</keyword>
<evidence type="ECO:0000256" key="1">
    <source>
        <dbReference type="ARBA" id="ARBA00023015"/>
    </source>
</evidence>
<feature type="domain" description="HTH araC/xylS-type" evidence="4">
    <location>
        <begin position="216"/>
        <end position="319"/>
    </location>
</feature>
<evidence type="ECO:0000313" key="6">
    <source>
        <dbReference type="Proteomes" id="UP000191135"/>
    </source>
</evidence>
<keyword evidence="1" id="KW-0805">Transcription regulation</keyword>
<dbReference type="Pfam" id="PF12833">
    <property type="entry name" value="HTH_18"/>
    <property type="match status" value="1"/>
</dbReference>
<dbReference type="PANTHER" id="PTHR46796:SF12">
    <property type="entry name" value="HTH-TYPE DNA-BINDING TRANSCRIPTIONAL ACTIVATOR EUTR"/>
    <property type="match status" value="1"/>
</dbReference>
<keyword evidence="2" id="KW-0238">DNA-binding</keyword>
<dbReference type="STRING" id="1122214.Mame_02244"/>
<dbReference type="PANTHER" id="PTHR46796">
    <property type="entry name" value="HTH-TYPE TRANSCRIPTIONAL ACTIVATOR RHAS-RELATED"/>
    <property type="match status" value="1"/>
</dbReference>
<dbReference type="PROSITE" id="PS01124">
    <property type="entry name" value="HTH_ARAC_FAMILY_2"/>
    <property type="match status" value="1"/>
</dbReference>
<reference evidence="5 6" key="1">
    <citation type="submission" date="2017-03" db="EMBL/GenBank/DDBJ databases">
        <title>Foreign affairs: Plasmid Transfer between Roseobacters and Rhizobia.</title>
        <authorList>
            <person name="Bartling P."/>
            <person name="Bunk B."/>
            <person name="Overmann J."/>
            <person name="Brinkmann H."/>
            <person name="Petersen J."/>
        </authorList>
    </citation>
    <scope>NUCLEOTIDE SEQUENCE [LARGE SCALE GENOMIC DNA]</scope>
    <source>
        <strain evidence="5 6">MACL11</strain>
    </source>
</reference>
<proteinExistence type="predicted"/>
<organism evidence="5 6">
    <name type="scientific">Martelella mediterranea DSM 17316</name>
    <dbReference type="NCBI Taxonomy" id="1122214"/>
    <lineage>
        <taxon>Bacteria</taxon>
        <taxon>Pseudomonadati</taxon>
        <taxon>Pseudomonadota</taxon>
        <taxon>Alphaproteobacteria</taxon>
        <taxon>Hyphomicrobiales</taxon>
        <taxon>Aurantimonadaceae</taxon>
        <taxon>Martelella</taxon>
    </lineage>
</organism>
<dbReference type="eggNOG" id="COG2207">
    <property type="taxonomic scope" value="Bacteria"/>
</dbReference>
<evidence type="ECO:0000313" key="5">
    <source>
        <dbReference type="EMBL" id="AQZ51579.1"/>
    </source>
</evidence>
<dbReference type="RefSeq" id="WP_018063827.1">
    <property type="nucleotide sequence ID" value="NZ_AQWH01000004.1"/>
</dbReference>
<dbReference type="Gene3D" id="1.10.10.60">
    <property type="entry name" value="Homeodomain-like"/>
    <property type="match status" value="1"/>
</dbReference>
<dbReference type="OrthoDB" id="7285481at2"/>
<evidence type="ECO:0000256" key="2">
    <source>
        <dbReference type="ARBA" id="ARBA00023125"/>
    </source>
</evidence>
<dbReference type="AlphaFoldDB" id="A0A1U9Z1L5"/>
<gene>
    <name evidence="5" type="ORF">Mame_02244</name>
</gene>
<dbReference type="GO" id="GO:0003700">
    <property type="term" value="F:DNA-binding transcription factor activity"/>
    <property type="evidence" value="ECO:0007669"/>
    <property type="project" value="InterPro"/>
</dbReference>
<evidence type="ECO:0000259" key="4">
    <source>
        <dbReference type="PROSITE" id="PS01124"/>
    </source>
</evidence>
<dbReference type="InterPro" id="IPR018062">
    <property type="entry name" value="HTH_AraC-typ_CS"/>
</dbReference>
<keyword evidence="6" id="KW-1185">Reference proteome</keyword>
<dbReference type="KEGG" id="mmed:Mame_02244"/>
<protein>
    <submittedName>
        <fullName evidence="5">Transcriptional regulator EutR</fullName>
    </submittedName>
</protein>
<dbReference type="GO" id="GO:0043565">
    <property type="term" value="F:sequence-specific DNA binding"/>
    <property type="evidence" value="ECO:0007669"/>
    <property type="project" value="InterPro"/>
</dbReference>
<evidence type="ECO:0000256" key="3">
    <source>
        <dbReference type="ARBA" id="ARBA00023163"/>
    </source>
</evidence>
<accession>A0A1U9Z1L5</accession>
<dbReference type="PROSITE" id="PS00041">
    <property type="entry name" value="HTH_ARAC_FAMILY_1"/>
    <property type="match status" value="1"/>
</dbReference>
<name>A0A1U9Z1L5_9HYPH</name>
<sequence length="323" mass="35638">MADSVTIAPIVRSSVLTCAADQAAMQPWIDMECFQLGSGKTVCRMETIDLGSQQVVHEDQAASVQKIGKTPANLCTLSYCTPDQAFRFSDQGINHPDTVFFLPEHTYFDLYVPVGTRTTYISFDQTAFIRGARILNPRRWEKAPETIRSWTTPSKGGLAADIMAFTDQAAPERGTPCDNAMIRDLLLQSALQVAAHSEGFEGLSRAARARAFAVCSLARAYIESCVESDRLPTIVDICAATGVSQRRLQYAFHEYIGMSPNAYLRLLRLNRARAALAAASPHQTTVTRVAMQHGFLHFGRFSGDYRRIFGETPSVTLAACRRN</sequence>